<protein>
    <submittedName>
        <fullName evidence="2">Transcription antitermination factor NusG</fullName>
    </submittedName>
</protein>
<proteinExistence type="predicted"/>
<evidence type="ECO:0000256" key="1">
    <source>
        <dbReference type="SAM" id="MobiDB-lite"/>
    </source>
</evidence>
<dbReference type="AlphaFoldDB" id="A0A1I3VHH1"/>
<dbReference type="InterPro" id="IPR036735">
    <property type="entry name" value="NGN_dom_sf"/>
</dbReference>
<feature type="region of interest" description="Disordered" evidence="1">
    <location>
        <begin position="202"/>
        <end position="225"/>
    </location>
</feature>
<keyword evidence="3" id="KW-1185">Reference proteome</keyword>
<sequence>MPDGCYVIRCRSGCETIARGYLLDHGGASWCWTPHCKVMRRTVPHTRSRRHVEIIEQPYFSGFEFVQFEQTPNWARVLDHSVIFNVLKSYKDGQARPYVFPEHELERLRQMEEAGTFTGQVNYAQVLERLRGTEVEVPSGVLEGYTAQISRVQRNGTVYLWAGRIALTFQFAELFGMDLEAFALSETLKDVTAKALGVGPPKYQRTAPPSGVWQPPGATPGLRRV</sequence>
<dbReference type="Gene3D" id="3.30.70.940">
    <property type="entry name" value="NusG, N-terminal domain"/>
    <property type="match status" value="1"/>
</dbReference>
<gene>
    <name evidence="2" type="ORF">SAMN04488498_101399</name>
</gene>
<dbReference type="Proteomes" id="UP000323300">
    <property type="component" value="Unassembled WGS sequence"/>
</dbReference>
<accession>A0A1I3VHH1</accession>
<dbReference type="SUPFAM" id="SSF82679">
    <property type="entry name" value="N-utilization substance G protein NusG, N-terminal domain"/>
    <property type="match status" value="1"/>
</dbReference>
<evidence type="ECO:0000313" key="2">
    <source>
        <dbReference type="EMBL" id="SFJ93677.1"/>
    </source>
</evidence>
<organism evidence="2 3">
    <name type="scientific">Neomesorhizobium albiziae</name>
    <dbReference type="NCBI Taxonomy" id="335020"/>
    <lineage>
        <taxon>Bacteria</taxon>
        <taxon>Pseudomonadati</taxon>
        <taxon>Pseudomonadota</taxon>
        <taxon>Alphaproteobacteria</taxon>
        <taxon>Hyphomicrobiales</taxon>
        <taxon>Phyllobacteriaceae</taxon>
        <taxon>Neomesorhizobium</taxon>
    </lineage>
</organism>
<name>A0A1I3VHH1_9HYPH</name>
<dbReference type="GO" id="GO:0006354">
    <property type="term" value="P:DNA-templated transcription elongation"/>
    <property type="evidence" value="ECO:0007669"/>
    <property type="project" value="InterPro"/>
</dbReference>
<reference evidence="2 3" key="1">
    <citation type="submission" date="2016-10" db="EMBL/GenBank/DDBJ databases">
        <authorList>
            <person name="Varghese N."/>
            <person name="Submissions S."/>
        </authorList>
    </citation>
    <scope>NUCLEOTIDE SEQUENCE [LARGE SCALE GENOMIC DNA]</scope>
    <source>
        <strain evidence="2 3">DSM 21822</strain>
    </source>
</reference>
<dbReference type="EMBL" id="FOSL01000001">
    <property type="protein sequence ID" value="SFJ93677.1"/>
    <property type="molecule type" value="Genomic_DNA"/>
</dbReference>
<evidence type="ECO:0000313" key="3">
    <source>
        <dbReference type="Proteomes" id="UP000323300"/>
    </source>
</evidence>